<gene>
    <name evidence="3" type="ORF">CKM354_000332400</name>
</gene>
<reference evidence="3 4" key="1">
    <citation type="submission" date="2021-01" db="EMBL/GenBank/DDBJ databases">
        <title>Cercospora kikuchii MAFF 305040 whole genome shotgun sequence.</title>
        <authorList>
            <person name="Kashiwa T."/>
            <person name="Suzuki T."/>
        </authorList>
    </citation>
    <scope>NUCLEOTIDE SEQUENCE [LARGE SCALE GENOMIC DNA]</scope>
    <source>
        <strain evidence="3 4">MAFF 305040</strain>
    </source>
</reference>
<evidence type="ECO:0000313" key="4">
    <source>
        <dbReference type="Proteomes" id="UP000825890"/>
    </source>
</evidence>
<dbReference type="InterPro" id="IPR057227">
    <property type="entry name" value="DUF7905"/>
</dbReference>
<proteinExistence type="predicted"/>
<feature type="region of interest" description="Disordered" evidence="1">
    <location>
        <begin position="1"/>
        <end position="79"/>
    </location>
</feature>
<dbReference type="OrthoDB" id="4739136at2759"/>
<feature type="domain" description="DUF7905" evidence="2">
    <location>
        <begin position="264"/>
        <end position="555"/>
    </location>
</feature>
<dbReference type="GeneID" id="68288899"/>
<sequence>MDYEAENSRSWQQAVPDDTQQPSQARSQADTLNRPPRSGGSVSFDGKAFEKSSNASASSRPRRPFIKTALRDDRGPTAKERNFAKLASLTPELRRRHEKRWARAVQSSRFRQPPPIDQPFGSIGTFIWPSNDYKPQEVFGNHCEALDFIRVGCESYVIWVPEKNCFQVMGDNVQNVTDALLRLRSAYFQLIARSMNGVRRYFNHWRSNAVPSHIALEPYQGPLPLKSTSVSDDGELIRAPRGEGELGDAANPLADSLLSVQSAKMLLANALKKIHYFRGELTLGIRLGTLLLEQYMPPQAGLDLYELEEYEAMIKQPQFAARVSEELAKPTETDVLAAIQGADDLLCPQDAMLDRMKDVIPSYAAIFTFPAEDGNVRLVKSWQSIDYESDAESVASRMIANPDQFYRSATNLLDVSLTDLHTGTAWQFDLVAELAVVSSKLLEKYSRFAASVSPEAPSNKADEFAVKYNSTGVALKSLHYEVRYRFNIKGTDYNLDLVRFQDRTFLEGEMIVFEPAWKLNVFRPEWAENLSRNKDLAVGTSVNWSHDIDEWFPGDSGEDGFALLVSKLTAIEKVLQAQRPRGQDSVAASTS</sequence>
<name>A0A9P3CGE6_9PEZI</name>
<protein>
    <recommendedName>
        <fullName evidence="2">DUF7905 domain-containing protein</fullName>
    </recommendedName>
</protein>
<organism evidence="3 4">
    <name type="scientific">Cercospora kikuchii</name>
    <dbReference type="NCBI Taxonomy" id="84275"/>
    <lineage>
        <taxon>Eukaryota</taxon>
        <taxon>Fungi</taxon>
        <taxon>Dikarya</taxon>
        <taxon>Ascomycota</taxon>
        <taxon>Pezizomycotina</taxon>
        <taxon>Dothideomycetes</taxon>
        <taxon>Dothideomycetidae</taxon>
        <taxon>Mycosphaerellales</taxon>
        <taxon>Mycosphaerellaceae</taxon>
        <taxon>Cercospora</taxon>
    </lineage>
</organism>
<dbReference type="Proteomes" id="UP000825890">
    <property type="component" value="Unassembled WGS sequence"/>
</dbReference>
<dbReference type="RefSeq" id="XP_044654452.1">
    <property type="nucleotide sequence ID" value="XM_044798517.1"/>
</dbReference>
<keyword evidence="4" id="KW-1185">Reference proteome</keyword>
<evidence type="ECO:0000259" key="2">
    <source>
        <dbReference type="Pfam" id="PF25482"/>
    </source>
</evidence>
<feature type="compositionally biased region" description="Basic and acidic residues" evidence="1">
    <location>
        <begin position="69"/>
        <end position="79"/>
    </location>
</feature>
<feature type="compositionally biased region" description="Polar residues" evidence="1">
    <location>
        <begin position="8"/>
        <end position="31"/>
    </location>
</feature>
<dbReference type="Pfam" id="PF25482">
    <property type="entry name" value="DUF7905"/>
    <property type="match status" value="1"/>
</dbReference>
<dbReference type="AlphaFoldDB" id="A0A9P3CGE6"/>
<accession>A0A9P3CGE6</accession>
<evidence type="ECO:0000313" key="3">
    <source>
        <dbReference type="EMBL" id="GIZ39965.1"/>
    </source>
</evidence>
<dbReference type="EMBL" id="BOLY01000002">
    <property type="protein sequence ID" value="GIZ39965.1"/>
    <property type="molecule type" value="Genomic_DNA"/>
</dbReference>
<evidence type="ECO:0000256" key="1">
    <source>
        <dbReference type="SAM" id="MobiDB-lite"/>
    </source>
</evidence>
<comment type="caution">
    <text evidence="3">The sequence shown here is derived from an EMBL/GenBank/DDBJ whole genome shotgun (WGS) entry which is preliminary data.</text>
</comment>